<gene>
    <name evidence="1" type="ORF">EL17_16585</name>
</gene>
<dbReference type="eggNOG" id="ENOG5032UIS">
    <property type="taxonomic scope" value="Bacteria"/>
</dbReference>
<accession>A0A074KXM2</accession>
<sequence>MKKSKLQVIHEYEFDLIGLVAPIKDYKMAWLINKSLGIQLSKTKDYEVDFINKPRLIISQFILEKEHGFIQLLKNKAFSPLHQALYLVPELKSIDYFLVLQDYTFELNINDYIEELSENPLIQNVVRLDVSKLKSKENLLTY</sequence>
<comment type="caution">
    <text evidence="1">The sequence shown here is derived from an EMBL/GenBank/DDBJ whole genome shotgun (WGS) entry which is preliminary data.</text>
</comment>
<dbReference type="EMBL" id="JMIH01000024">
    <property type="protein sequence ID" value="KEO72363.1"/>
    <property type="molecule type" value="Genomic_DNA"/>
</dbReference>
<dbReference type="AlphaFoldDB" id="A0A074KXM2"/>
<reference evidence="1 2" key="1">
    <citation type="submission" date="2014-04" db="EMBL/GenBank/DDBJ databases">
        <title>Characterization and application of a salt tolerant electro-active bacterium.</title>
        <authorList>
            <person name="Yang L."/>
            <person name="Wei S."/>
            <person name="Tay Q.X.M."/>
        </authorList>
    </citation>
    <scope>NUCLEOTIDE SEQUENCE [LARGE SCALE GENOMIC DNA]</scope>
    <source>
        <strain evidence="1 2">LY1</strain>
    </source>
</reference>
<evidence type="ECO:0008006" key="3">
    <source>
        <dbReference type="Google" id="ProtNLM"/>
    </source>
</evidence>
<keyword evidence="2" id="KW-1185">Reference proteome</keyword>
<name>A0A074KXM2_9BACT</name>
<proteinExistence type="predicted"/>
<dbReference type="STRING" id="1048983.EL17_16585"/>
<dbReference type="RefSeq" id="WP_035076834.1">
    <property type="nucleotide sequence ID" value="NZ_JMIH01000024.1"/>
</dbReference>
<protein>
    <recommendedName>
        <fullName evidence="3">IPExxxVDY family protein</fullName>
    </recommendedName>
</protein>
<dbReference type="OrthoDB" id="676614at2"/>
<organism evidence="1 2">
    <name type="scientific">Anditalea andensis</name>
    <dbReference type="NCBI Taxonomy" id="1048983"/>
    <lineage>
        <taxon>Bacteria</taxon>
        <taxon>Pseudomonadati</taxon>
        <taxon>Bacteroidota</taxon>
        <taxon>Cytophagia</taxon>
        <taxon>Cytophagales</taxon>
        <taxon>Cytophagaceae</taxon>
        <taxon>Anditalea</taxon>
    </lineage>
</organism>
<dbReference type="NCBIfam" id="NF033205">
    <property type="entry name" value="IPExxxVDY"/>
    <property type="match status" value="1"/>
</dbReference>
<evidence type="ECO:0000313" key="2">
    <source>
        <dbReference type="Proteomes" id="UP000027821"/>
    </source>
</evidence>
<dbReference type="InterPro" id="IPR047690">
    <property type="entry name" value="IPExxxVDY_fam"/>
</dbReference>
<evidence type="ECO:0000313" key="1">
    <source>
        <dbReference type="EMBL" id="KEO72363.1"/>
    </source>
</evidence>
<dbReference type="Proteomes" id="UP000027821">
    <property type="component" value="Unassembled WGS sequence"/>
</dbReference>